<dbReference type="EMBL" id="JBBNAF010000013">
    <property type="protein sequence ID" value="KAK9087616.1"/>
    <property type="molecule type" value="Genomic_DNA"/>
</dbReference>
<keyword evidence="2" id="KW-1185">Reference proteome</keyword>
<dbReference type="Proteomes" id="UP001420932">
    <property type="component" value="Unassembled WGS sequence"/>
</dbReference>
<accession>A0AAP0HKD8</accession>
<comment type="caution">
    <text evidence="1">The sequence shown here is derived from an EMBL/GenBank/DDBJ whole genome shotgun (WGS) entry which is preliminary data.</text>
</comment>
<reference evidence="1 2" key="1">
    <citation type="submission" date="2024-01" db="EMBL/GenBank/DDBJ databases">
        <title>Genome assemblies of Stephania.</title>
        <authorList>
            <person name="Yang L."/>
        </authorList>
    </citation>
    <scope>NUCLEOTIDE SEQUENCE [LARGE SCALE GENOMIC DNA]</scope>
    <source>
        <strain evidence="1">YNDBR</strain>
        <tissue evidence="1">Leaf</tissue>
    </source>
</reference>
<dbReference type="AlphaFoldDB" id="A0AAP0HKD8"/>
<gene>
    <name evidence="1" type="ORF">Syun_030010</name>
</gene>
<evidence type="ECO:0000313" key="2">
    <source>
        <dbReference type="Proteomes" id="UP001420932"/>
    </source>
</evidence>
<protein>
    <submittedName>
        <fullName evidence="1">Uncharacterized protein</fullName>
    </submittedName>
</protein>
<proteinExistence type="predicted"/>
<organism evidence="1 2">
    <name type="scientific">Stephania yunnanensis</name>
    <dbReference type="NCBI Taxonomy" id="152371"/>
    <lineage>
        <taxon>Eukaryota</taxon>
        <taxon>Viridiplantae</taxon>
        <taxon>Streptophyta</taxon>
        <taxon>Embryophyta</taxon>
        <taxon>Tracheophyta</taxon>
        <taxon>Spermatophyta</taxon>
        <taxon>Magnoliopsida</taxon>
        <taxon>Ranunculales</taxon>
        <taxon>Menispermaceae</taxon>
        <taxon>Menispermoideae</taxon>
        <taxon>Cissampelideae</taxon>
        <taxon>Stephania</taxon>
    </lineage>
</organism>
<name>A0AAP0HKD8_9MAGN</name>
<evidence type="ECO:0000313" key="1">
    <source>
        <dbReference type="EMBL" id="KAK9087616.1"/>
    </source>
</evidence>
<sequence>MYKMYSYKHANQTISMDTLLERRRRVEEGIENLNSTTLEDRTNQKIKLRDLGDRSLGIGELVGSDFRSQRKLERGLR</sequence>